<keyword evidence="4" id="KW-1185">Reference proteome</keyword>
<dbReference type="InterPro" id="IPR011705">
    <property type="entry name" value="BACK"/>
</dbReference>
<dbReference type="SMART" id="SM00225">
    <property type="entry name" value="BTB"/>
    <property type="match status" value="1"/>
</dbReference>
<dbReference type="Proteomes" id="UP000266861">
    <property type="component" value="Unassembled WGS sequence"/>
</dbReference>
<dbReference type="InterPro" id="IPR006571">
    <property type="entry name" value="TLDc_dom"/>
</dbReference>
<dbReference type="PANTHER" id="PTHR24410:SF23">
    <property type="entry name" value="BTB DOMAIN-CONTAINING PROTEIN-RELATED"/>
    <property type="match status" value="1"/>
</dbReference>
<sequence>MFPEFFDSLSRDLIKMLFNADDYNVIIKVGKSPNIKHFKAHLCLLRARSPYFYSALSNNWAKIEGNVIVFEKNNISPHTFQRILEYLYSGIMDFDQLQPTCLMDLLAAADELLLTELVEYSKEYLLEFHYKWILQFPFQVLNHTISHLDSCKDLRELGLNTICENPTAALGNSAFLEINEPILISILQRDDLRIDEIDLWDYLIQWGIAYMKKHNHDISERVSEWSYKEFSLLKSTLQNPISFIKFRHINPNEIPKRLKPFNKILPHNILNDFENQSIKYKALIDSEIIKIKHAALVARWIGRKENENLSYRETPSHEFRLLLRGSRDGFSARKFHELCDYRGETVVLMKVAGTKEIIGGYNPVNWRGGFLGNWTKTNDSFIFFIDKDGNLKNSKISRILPENSVMALFGADVRGPCFGNRDLWMSNFNNLSKKCMSQKSFYEKSIIDSPKFDIEDYEVFQIIMGDKKSIHKEERKAPF</sequence>
<dbReference type="SUPFAM" id="SSF54695">
    <property type="entry name" value="POZ domain"/>
    <property type="match status" value="1"/>
</dbReference>
<evidence type="ECO:0000259" key="1">
    <source>
        <dbReference type="PROSITE" id="PS50097"/>
    </source>
</evidence>
<reference evidence="3 4" key="1">
    <citation type="submission" date="2018-08" db="EMBL/GenBank/DDBJ databases">
        <title>Genome and evolution of the arbuscular mycorrhizal fungus Diversispora epigaea (formerly Glomus versiforme) and its bacterial endosymbionts.</title>
        <authorList>
            <person name="Sun X."/>
            <person name="Fei Z."/>
            <person name="Harrison M."/>
        </authorList>
    </citation>
    <scope>NUCLEOTIDE SEQUENCE [LARGE SCALE GENOMIC DNA]</scope>
    <source>
        <strain evidence="3 4">IT104</strain>
    </source>
</reference>
<evidence type="ECO:0000313" key="4">
    <source>
        <dbReference type="Proteomes" id="UP000266861"/>
    </source>
</evidence>
<dbReference type="AlphaFoldDB" id="A0A397J6Z4"/>
<comment type="caution">
    <text evidence="3">The sequence shown here is derived from an EMBL/GenBank/DDBJ whole genome shotgun (WGS) entry which is preliminary data.</text>
</comment>
<organism evidence="3 4">
    <name type="scientific">Diversispora epigaea</name>
    <dbReference type="NCBI Taxonomy" id="1348612"/>
    <lineage>
        <taxon>Eukaryota</taxon>
        <taxon>Fungi</taxon>
        <taxon>Fungi incertae sedis</taxon>
        <taxon>Mucoromycota</taxon>
        <taxon>Glomeromycotina</taxon>
        <taxon>Glomeromycetes</taxon>
        <taxon>Diversisporales</taxon>
        <taxon>Diversisporaceae</taxon>
        <taxon>Diversispora</taxon>
    </lineage>
</organism>
<dbReference type="PANTHER" id="PTHR24410">
    <property type="entry name" value="HL07962P-RELATED"/>
    <property type="match status" value="1"/>
</dbReference>
<evidence type="ECO:0000313" key="3">
    <source>
        <dbReference type="EMBL" id="RHZ83247.1"/>
    </source>
</evidence>
<dbReference type="Pfam" id="PF07707">
    <property type="entry name" value="BACK"/>
    <property type="match status" value="1"/>
</dbReference>
<dbReference type="OrthoDB" id="45365at2759"/>
<evidence type="ECO:0000259" key="2">
    <source>
        <dbReference type="PROSITE" id="PS51886"/>
    </source>
</evidence>
<dbReference type="PROSITE" id="PS51886">
    <property type="entry name" value="TLDC"/>
    <property type="match status" value="1"/>
</dbReference>
<feature type="domain" description="BTB" evidence="1">
    <location>
        <begin position="23"/>
        <end position="96"/>
    </location>
</feature>
<evidence type="ECO:0008006" key="5">
    <source>
        <dbReference type="Google" id="ProtNLM"/>
    </source>
</evidence>
<name>A0A397J6Z4_9GLOM</name>
<accession>A0A397J6Z4</accession>
<dbReference type="Gene3D" id="1.25.40.420">
    <property type="match status" value="1"/>
</dbReference>
<proteinExistence type="predicted"/>
<dbReference type="Gene3D" id="3.30.710.10">
    <property type="entry name" value="Potassium Channel Kv1.1, Chain A"/>
    <property type="match status" value="1"/>
</dbReference>
<dbReference type="EMBL" id="PQFF01000092">
    <property type="protein sequence ID" value="RHZ83247.1"/>
    <property type="molecule type" value="Genomic_DNA"/>
</dbReference>
<dbReference type="InterPro" id="IPR051481">
    <property type="entry name" value="BTB-POZ/Galectin-3-binding"/>
</dbReference>
<dbReference type="PROSITE" id="PS50097">
    <property type="entry name" value="BTB"/>
    <property type="match status" value="1"/>
</dbReference>
<dbReference type="InterPro" id="IPR011333">
    <property type="entry name" value="SKP1/BTB/POZ_sf"/>
</dbReference>
<feature type="domain" description="TLDc" evidence="2">
    <location>
        <begin position="287"/>
        <end position="463"/>
    </location>
</feature>
<dbReference type="InterPro" id="IPR000210">
    <property type="entry name" value="BTB/POZ_dom"/>
</dbReference>
<dbReference type="Pfam" id="PF00651">
    <property type="entry name" value="BTB"/>
    <property type="match status" value="1"/>
</dbReference>
<dbReference type="Pfam" id="PF07534">
    <property type="entry name" value="TLD"/>
    <property type="match status" value="1"/>
</dbReference>
<gene>
    <name evidence="3" type="ORF">Glove_99g313</name>
</gene>
<protein>
    <recommendedName>
        <fullName evidence="5">BTB domain-containing protein</fullName>
    </recommendedName>
</protein>